<keyword evidence="3" id="KW-1185">Reference proteome</keyword>
<organism evidence="2 3">
    <name type="scientific">Marinomonas aquiplantarum</name>
    <dbReference type="NCBI Taxonomy" id="491951"/>
    <lineage>
        <taxon>Bacteria</taxon>
        <taxon>Pseudomonadati</taxon>
        <taxon>Pseudomonadota</taxon>
        <taxon>Gammaproteobacteria</taxon>
        <taxon>Oceanospirillales</taxon>
        <taxon>Oceanospirillaceae</taxon>
        <taxon>Marinomonas</taxon>
    </lineage>
</organism>
<protein>
    <submittedName>
        <fullName evidence="2">Uncharacterized protein</fullName>
    </submittedName>
</protein>
<reference evidence="2 3" key="1">
    <citation type="submission" date="2018-06" db="EMBL/GenBank/DDBJ databases">
        <title>Genomic Encyclopedia of Type Strains, Phase III (KMG-III): the genomes of soil and plant-associated and newly described type strains.</title>
        <authorList>
            <person name="Whitman W."/>
        </authorList>
    </citation>
    <scope>NUCLEOTIDE SEQUENCE [LARGE SCALE GENOMIC DNA]</scope>
    <source>
        <strain evidence="2 3">CECT 7732</strain>
    </source>
</reference>
<dbReference type="AlphaFoldDB" id="A0A366D2F6"/>
<dbReference type="EMBL" id="QNRF01000004">
    <property type="protein sequence ID" value="RBO83458.1"/>
    <property type="molecule type" value="Genomic_DNA"/>
</dbReference>
<evidence type="ECO:0000313" key="3">
    <source>
        <dbReference type="Proteomes" id="UP000252086"/>
    </source>
</evidence>
<evidence type="ECO:0000256" key="1">
    <source>
        <dbReference type="SAM" id="MobiDB-lite"/>
    </source>
</evidence>
<accession>A0A366D2F6</accession>
<evidence type="ECO:0000313" key="2">
    <source>
        <dbReference type="EMBL" id="RBO83458.1"/>
    </source>
</evidence>
<comment type="caution">
    <text evidence="2">The sequence shown here is derived from an EMBL/GenBank/DDBJ whole genome shotgun (WGS) entry which is preliminary data.</text>
</comment>
<proteinExistence type="predicted"/>
<sequence length="65" mass="7501">MVPSYGKQLNQSEDIEKDSKAIHSSLQDMDFDQCDAFFEELERWNECLEKPSECVRSNINSPNSS</sequence>
<name>A0A366D2F6_9GAMM</name>
<feature type="region of interest" description="Disordered" evidence="1">
    <location>
        <begin position="1"/>
        <end position="21"/>
    </location>
</feature>
<gene>
    <name evidence="2" type="ORF">DFP76_104277</name>
</gene>
<dbReference type="Proteomes" id="UP000252086">
    <property type="component" value="Unassembled WGS sequence"/>
</dbReference>